<evidence type="ECO:0000313" key="3">
    <source>
        <dbReference type="Proteomes" id="UP000288405"/>
    </source>
</evidence>
<evidence type="ECO:0000313" key="2">
    <source>
        <dbReference type="EMBL" id="RUO32736.1"/>
    </source>
</evidence>
<dbReference type="InterPro" id="IPR022742">
    <property type="entry name" value="Hydrolase_4"/>
</dbReference>
<dbReference type="AlphaFoldDB" id="A0A432WFY9"/>
<dbReference type="PANTHER" id="PTHR11614">
    <property type="entry name" value="PHOSPHOLIPASE-RELATED"/>
    <property type="match status" value="1"/>
</dbReference>
<gene>
    <name evidence="2" type="ORF">CWE11_08155</name>
</gene>
<evidence type="ECO:0000259" key="1">
    <source>
        <dbReference type="Pfam" id="PF12146"/>
    </source>
</evidence>
<protein>
    <submittedName>
        <fullName evidence="2">Lysophospholipase</fullName>
        <ecNumber evidence="2">3.1.1.5</ecNumber>
    </submittedName>
</protein>
<dbReference type="RefSeq" id="WP_126777121.1">
    <property type="nucleotide sequence ID" value="NZ_PIPM01000007.1"/>
</dbReference>
<dbReference type="SUPFAM" id="SSF53474">
    <property type="entry name" value="alpha/beta-Hydrolases"/>
    <property type="match status" value="1"/>
</dbReference>
<dbReference type="InterPro" id="IPR029058">
    <property type="entry name" value="AB_hydrolase_fold"/>
</dbReference>
<dbReference type="GO" id="GO:0004622">
    <property type="term" value="F:phosphatidylcholine lysophospholipase activity"/>
    <property type="evidence" value="ECO:0007669"/>
    <property type="project" value="UniProtKB-EC"/>
</dbReference>
<dbReference type="Gene3D" id="3.40.50.1820">
    <property type="entry name" value="alpha/beta hydrolase"/>
    <property type="match status" value="1"/>
</dbReference>
<dbReference type="Pfam" id="PF12146">
    <property type="entry name" value="Hydrolase_4"/>
    <property type="match status" value="1"/>
</dbReference>
<accession>A0A432WFY9</accession>
<dbReference type="EMBL" id="PIPM01000007">
    <property type="protein sequence ID" value="RUO32736.1"/>
    <property type="molecule type" value="Genomic_DNA"/>
</dbReference>
<comment type="caution">
    <text evidence="2">The sequence shown here is derived from an EMBL/GenBank/DDBJ whole genome shotgun (WGS) entry which is preliminary data.</text>
</comment>
<keyword evidence="3" id="KW-1185">Reference proteome</keyword>
<organism evidence="2 3">
    <name type="scientific">Aliidiomarina sanyensis</name>
    <dbReference type="NCBI Taxonomy" id="1249555"/>
    <lineage>
        <taxon>Bacteria</taxon>
        <taxon>Pseudomonadati</taxon>
        <taxon>Pseudomonadota</taxon>
        <taxon>Gammaproteobacteria</taxon>
        <taxon>Alteromonadales</taxon>
        <taxon>Idiomarinaceae</taxon>
        <taxon>Aliidiomarina</taxon>
    </lineage>
</organism>
<name>A0A432WFY9_9GAMM</name>
<dbReference type="InterPro" id="IPR051044">
    <property type="entry name" value="MAG_DAG_Lipase"/>
</dbReference>
<proteinExistence type="predicted"/>
<dbReference type="Proteomes" id="UP000288405">
    <property type="component" value="Unassembled WGS sequence"/>
</dbReference>
<sequence length="347" mass="39128">MNETATLDISATELALDALAERVLDARPEDSDPAWDEWSRTQLAAFFRRAEHLEFRSFDRAHIFYCVLEHPHPKGWVLVSPGRVESYLKYQEVALDLVAAGFSVAMIDHRGQGHSDRLTSHSEQGHVNRFADYVQDFELWIEELQGRFGELPLHILAHSMGGAIATLYVQGKAHRVKSVVLSAPMFGINTAPWPQWFAGPLTRSLTALNRIVTPGRHWYAPGTGDWKKLPFQENKLTHSEARYEHFTRMYTEQPQIKVGGPTSHWVTEALVAAEMCIEQADRIAIPVLVLSGTADQIVDPRGHGRFAEKLTHADSRLQKIDGSFHEILMETDPRRSAALKEAIAFFS</sequence>
<reference evidence="2 3" key="1">
    <citation type="journal article" date="2011" name="Front. Microbiol.">
        <title>Genomic signatures of strain selection and enhancement in Bacillus atrophaeus var. globigii, a historical biowarfare simulant.</title>
        <authorList>
            <person name="Gibbons H.S."/>
            <person name="Broomall S.M."/>
            <person name="McNew L.A."/>
            <person name="Daligault H."/>
            <person name="Chapman C."/>
            <person name="Bruce D."/>
            <person name="Karavis M."/>
            <person name="Krepps M."/>
            <person name="McGregor P.A."/>
            <person name="Hong C."/>
            <person name="Park K.H."/>
            <person name="Akmal A."/>
            <person name="Feldman A."/>
            <person name="Lin J.S."/>
            <person name="Chang W.E."/>
            <person name="Higgs B.W."/>
            <person name="Demirev P."/>
            <person name="Lindquist J."/>
            <person name="Liem A."/>
            <person name="Fochler E."/>
            <person name="Read T.D."/>
            <person name="Tapia R."/>
            <person name="Johnson S."/>
            <person name="Bishop-Lilly K.A."/>
            <person name="Detter C."/>
            <person name="Han C."/>
            <person name="Sozhamannan S."/>
            <person name="Rosenzweig C.N."/>
            <person name="Skowronski E.W."/>
        </authorList>
    </citation>
    <scope>NUCLEOTIDE SEQUENCE [LARGE SCALE GENOMIC DNA]</scope>
    <source>
        <strain evidence="2 3">GYP-17</strain>
    </source>
</reference>
<feature type="domain" description="Serine aminopeptidase S33" evidence="1">
    <location>
        <begin position="72"/>
        <end position="332"/>
    </location>
</feature>
<dbReference type="EC" id="3.1.1.5" evidence="2"/>
<keyword evidence="2" id="KW-0378">Hydrolase</keyword>
<dbReference type="OrthoDB" id="9788260at2"/>